<evidence type="ECO:0000313" key="2">
    <source>
        <dbReference type="Proteomes" id="UP000004756"/>
    </source>
</evidence>
<reference evidence="1 2" key="1">
    <citation type="submission" date="2009-01" db="EMBL/GenBank/DDBJ databases">
        <authorList>
            <person name="Fulton L."/>
            <person name="Clifton S."/>
            <person name="Fulton B."/>
            <person name="Xu J."/>
            <person name="Minx P."/>
            <person name="Pepin K.H."/>
            <person name="Johnson M."/>
            <person name="Bhonagiri V."/>
            <person name="Nash W.E."/>
            <person name="Mardis E.R."/>
            <person name="Wilson R.K."/>
        </authorList>
    </citation>
    <scope>NUCLEOTIDE SEQUENCE [LARGE SCALE GENOMIC DNA]</scope>
    <source>
        <strain evidence="1 2">DSM 15981</strain>
    </source>
</reference>
<sequence>MRNSVRCIMKSHVVDVYGKVDSLYAAFEFKKNNAVQETGMD</sequence>
<keyword evidence="2" id="KW-1185">Reference proteome</keyword>
<dbReference type="Proteomes" id="UP000004756">
    <property type="component" value="Unassembled WGS sequence"/>
</dbReference>
<accession>C0CSS9</accession>
<gene>
    <name evidence="1" type="ORF">CLOSTASPAR_00023</name>
</gene>
<dbReference type="AlphaFoldDB" id="C0CSS9"/>
<protein>
    <submittedName>
        <fullName evidence="1">Uncharacterized protein</fullName>
    </submittedName>
</protein>
<reference evidence="1 2" key="2">
    <citation type="submission" date="2009-02" db="EMBL/GenBank/DDBJ databases">
        <title>Draft genome sequence of Clostridium asparagiforme (DSM 15981).</title>
        <authorList>
            <person name="Sudarsanam P."/>
            <person name="Ley R."/>
            <person name="Guruge J."/>
            <person name="Turnbaugh P.J."/>
            <person name="Mahowald M."/>
            <person name="Liep D."/>
            <person name="Gordon J."/>
        </authorList>
    </citation>
    <scope>NUCLEOTIDE SEQUENCE [LARGE SCALE GENOMIC DNA]</scope>
    <source>
        <strain evidence="1 2">DSM 15981</strain>
    </source>
</reference>
<name>C0CSS9_9FIRM</name>
<organism evidence="1 2">
    <name type="scientific">[Clostridium] asparagiforme DSM 15981</name>
    <dbReference type="NCBI Taxonomy" id="518636"/>
    <lineage>
        <taxon>Bacteria</taxon>
        <taxon>Bacillati</taxon>
        <taxon>Bacillota</taxon>
        <taxon>Clostridia</taxon>
        <taxon>Lachnospirales</taxon>
        <taxon>Lachnospiraceae</taxon>
        <taxon>Enterocloster</taxon>
    </lineage>
</organism>
<dbReference type="HOGENOM" id="CLU_3267782_0_0_9"/>
<dbReference type="EMBL" id="ACCJ01000005">
    <property type="protein sequence ID" value="EEG57805.1"/>
    <property type="molecule type" value="Genomic_DNA"/>
</dbReference>
<comment type="caution">
    <text evidence="1">The sequence shown here is derived from an EMBL/GenBank/DDBJ whole genome shotgun (WGS) entry which is preliminary data.</text>
</comment>
<proteinExistence type="predicted"/>
<evidence type="ECO:0000313" key="1">
    <source>
        <dbReference type="EMBL" id="EEG57805.1"/>
    </source>
</evidence>